<dbReference type="EMBL" id="JACHJR010000001">
    <property type="protein sequence ID" value="MBB4949664.1"/>
    <property type="molecule type" value="Genomic_DNA"/>
</dbReference>
<accession>A0A7W7WKF2</accession>
<reference evidence="1 2" key="1">
    <citation type="submission" date="2020-08" db="EMBL/GenBank/DDBJ databases">
        <title>Sequencing the genomes of 1000 actinobacteria strains.</title>
        <authorList>
            <person name="Klenk H.-P."/>
        </authorList>
    </citation>
    <scope>NUCLEOTIDE SEQUENCE [LARGE SCALE GENOMIC DNA]</scope>
    <source>
        <strain evidence="1 2">DSM 44786</strain>
    </source>
</reference>
<proteinExistence type="predicted"/>
<evidence type="ECO:0000313" key="1">
    <source>
        <dbReference type="EMBL" id="MBB4949664.1"/>
    </source>
</evidence>
<keyword evidence="2" id="KW-1185">Reference proteome</keyword>
<protein>
    <submittedName>
        <fullName evidence="1">Uncharacterized protein</fullName>
    </submittedName>
</protein>
<comment type="caution">
    <text evidence="1">The sequence shown here is derived from an EMBL/GenBank/DDBJ whole genome shotgun (WGS) entry which is preliminary data.</text>
</comment>
<name>A0A7W7WKF2_9ACTN</name>
<gene>
    <name evidence="1" type="ORF">F4556_005199</name>
</gene>
<evidence type="ECO:0000313" key="2">
    <source>
        <dbReference type="Proteomes" id="UP000573327"/>
    </source>
</evidence>
<organism evidence="1 2">
    <name type="scientific">Kitasatospora gansuensis</name>
    <dbReference type="NCBI Taxonomy" id="258050"/>
    <lineage>
        <taxon>Bacteria</taxon>
        <taxon>Bacillati</taxon>
        <taxon>Actinomycetota</taxon>
        <taxon>Actinomycetes</taxon>
        <taxon>Kitasatosporales</taxon>
        <taxon>Streptomycetaceae</taxon>
        <taxon>Kitasatospora</taxon>
    </lineage>
</organism>
<dbReference type="Proteomes" id="UP000573327">
    <property type="component" value="Unassembled WGS sequence"/>
</dbReference>
<dbReference type="AlphaFoldDB" id="A0A7W7WKF2"/>
<sequence>MGSDTPQWIKVGDEWTVTVNGTVYTAVFSPGQWGKEEYYVQRDGQSFMRSSGSDWPSLALALDAIVKHEADKG</sequence>
<dbReference type="RefSeq" id="WP_184920174.1">
    <property type="nucleotide sequence ID" value="NZ_JACHJR010000001.1"/>
</dbReference>